<dbReference type="RefSeq" id="WP_107139875.1">
    <property type="nucleotide sequence ID" value="NZ_CP028324.1"/>
</dbReference>
<name>A0A2R4C4K1_9BURK</name>
<protein>
    <submittedName>
        <fullName evidence="2">DUF2269 domain-containing protein</fullName>
    </submittedName>
</protein>
<keyword evidence="1" id="KW-1133">Transmembrane helix</keyword>
<feature type="transmembrane region" description="Helical" evidence="1">
    <location>
        <begin position="130"/>
        <end position="150"/>
    </location>
</feature>
<dbReference type="KEGG" id="masz:C9I28_01480"/>
<dbReference type="AlphaFoldDB" id="A0A2R4C4K1"/>
<dbReference type="InterPro" id="IPR018729">
    <property type="entry name" value="DUF2269_transmembrane"/>
</dbReference>
<feature type="transmembrane region" description="Helical" evidence="1">
    <location>
        <begin position="81"/>
        <end position="102"/>
    </location>
</feature>
<gene>
    <name evidence="2" type="ORF">C9I28_01480</name>
</gene>
<dbReference type="EMBL" id="CP028324">
    <property type="protein sequence ID" value="AVR94524.1"/>
    <property type="molecule type" value="Genomic_DNA"/>
</dbReference>
<feature type="transmembrane region" description="Helical" evidence="1">
    <location>
        <begin position="6"/>
        <end position="30"/>
    </location>
</feature>
<evidence type="ECO:0000313" key="2">
    <source>
        <dbReference type="EMBL" id="AVR94524.1"/>
    </source>
</evidence>
<reference evidence="2 3" key="1">
    <citation type="submission" date="2018-03" db="EMBL/GenBank/DDBJ databases">
        <title>Massilia armeniaca sp. nov., isolated from desert soil.</title>
        <authorList>
            <person name="Huang H."/>
            <person name="Ren M."/>
        </authorList>
    </citation>
    <scope>NUCLEOTIDE SEQUENCE [LARGE SCALE GENOMIC DNA]</scope>
    <source>
        <strain evidence="2 3">ZMN-3</strain>
    </source>
</reference>
<evidence type="ECO:0000256" key="1">
    <source>
        <dbReference type="SAM" id="Phobius"/>
    </source>
</evidence>
<keyword evidence="1" id="KW-0472">Membrane</keyword>
<dbReference type="Pfam" id="PF10027">
    <property type="entry name" value="DUF2269"/>
    <property type="match status" value="1"/>
</dbReference>
<dbReference type="OrthoDB" id="9786302at2"/>
<keyword evidence="1" id="KW-0812">Transmembrane</keyword>
<proteinExistence type="predicted"/>
<accession>A0A2R4C4K1</accession>
<evidence type="ECO:0000313" key="3">
    <source>
        <dbReference type="Proteomes" id="UP000240505"/>
    </source>
</evidence>
<organism evidence="2 3">
    <name type="scientific">Pseudoduganella armeniaca</name>
    <dbReference type="NCBI Taxonomy" id="2072590"/>
    <lineage>
        <taxon>Bacteria</taxon>
        <taxon>Pseudomonadati</taxon>
        <taxon>Pseudomonadota</taxon>
        <taxon>Betaproteobacteria</taxon>
        <taxon>Burkholderiales</taxon>
        <taxon>Oxalobacteraceae</taxon>
        <taxon>Telluria group</taxon>
        <taxon>Pseudoduganella</taxon>
    </lineage>
</organism>
<sequence length="154" mass="17275">MEYLIVKWLHILSSTFLFGTGIGSAWYLLFAVISRNVAAIAVVTRIVVIADWLFTGTTMIAQPATGFYLIHLAGYPLHSAWIMHSIALFVLAALCWFPVVWLQMRLRDLSAAAASAGTPLPPAFWRYFKWWIALGIPAFFAFLGVFYLMVAKPM</sequence>
<keyword evidence="3" id="KW-1185">Reference proteome</keyword>
<dbReference type="Proteomes" id="UP000240505">
    <property type="component" value="Chromosome"/>
</dbReference>